<evidence type="ECO:0000256" key="5">
    <source>
        <dbReference type="ARBA" id="ARBA00022989"/>
    </source>
</evidence>
<dbReference type="STRING" id="205917.A0A4Y9YI95"/>
<evidence type="ECO:0000256" key="8">
    <source>
        <dbReference type="RuleBase" id="RU363111"/>
    </source>
</evidence>
<dbReference type="GO" id="GO:0015031">
    <property type="term" value="P:protein transport"/>
    <property type="evidence" value="ECO:0007669"/>
    <property type="project" value="UniProtKB-KW"/>
</dbReference>
<keyword evidence="2 8" id="KW-0813">Transport</keyword>
<evidence type="ECO:0000256" key="1">
    <source>
        <dbReference type="ARBA" id="ARBA00004141"/>
    </source>
</evidence>
<feature type="transmembrane region" description="Helical" evidence="8">
    <location>
        <begin position="63"/>
        <end position="81"/>
    </location>
</feature>
<comment type="subcellular location">
    <subcellularLocation>
        <location evidence="8">Golgi apparatus membrane</location>
        <topology evidence="8">Multi-pass membrane protein</topology>
    </subcellularLocation>
    <subcellularLocation>
        <location evidence="1">Membrane</location>
        <topology evidence="1">Multi-pass membrane protein</topology>
    </subcellularLocation>
</comment>
<dbReference type="Proteomes" id="UP000298327">
    <property type="component" value="Unassembled WGS sequence"/>
</dbReference>
<proteinExistence type="inferred from homology"/>
<dbReference type="PANTHER" id="PTHR23137:SF36">
    <property type="entry name" value="VESICLE TRANSPORT PROTEIN SFT2C"/>
    <property type="match status" value="1"/>
</dbReference>
<comment type="caution">
    <text evidence="8">Lacks conserved residue(s) required for the propagation of feature annotation.</text>
</comment>
<comment type="caution">
    <text evidence="9">The sequence shown here is derived from an EMBL/GenBank/DDBJ whole genome shotgun (WGS) entry which is preliminary data.</text>
</comment>
<evidence type="ECO:0000256" key="4">
    <source>
        <dbReference type="ARBA" id="ARBA00022927"/>
    </source>
</evidence>
<keyword evidence="8" id="KW-0333">Golgi apparatus</keyword>
<dbReference type="EMBL" id="SEOQ01000488">
    <property type="protein sequence ID" value="TFY61872.1"/>
    <property type="molecule type" value="Genomic_DNA"/>
</dbReference>
<protein>
    <recommendedName>
        <fullName evidence="8">Protein transport protein SFT2</fullName>
    </recommendedName>
</protein>
<comment type="function">
    <text evidence="8">Nonessential protein required for the fusion of transport vesicles derived from the endocytic pathway with the Golgi complex.</text>
</comment>
<dbReference type="AlphaFoldDB" id="A0A4Y9YI95"/>
<feature type="transmembrane region" description="Helical" evidence="8">
    <location>
        <begin position="33"/>
        <end position="51"/>
    </location>
</feature>
<comment type="similarity">
    <text evidence="7 8">Belongs to the SFT2 family.</text>
</comment>
<organism evidence="9 10">
    <name type="scientific">Dentipellis fragilis</name>
    <dbReference type="NCBI Taxonomy" id="205917"/>
    <lineage>
        <taxon>Eukaryota</taxon>
        <taxon>Fungi</taxon>
        <taxon>Dikarya</taxon>
        <taxon>Basidiomycota</taxon>
        <taxon>Agaricomycotina</taxon>
        <taxon>Agaricomycetes</taxon>
        <taxon>Russulales</taxon>
        <taxon>Hericiaceae</taxon>
        <taxon>Dentipellis</taxon>
    </lineage>
</organism>
<keyword evidence="5 8" id="KW-1133">Transmembrane helix</keyword>
<reference evidence="9 10" key="1">
    <citation type="submission" date="2019-02" db="EMBL/GenBank/DDBJ databases">
        <title>Genome sequencing of the rare red list fungi Dentipellis fragilis.</title>
        <authorList>
            <person name="Buettner E."/>
            <person name="Kellner H."/>
        </authorList>
    </citation>
    <scope>NUCLEOTIDE SEQUENCE [LARGE SCALE GENOMIC DNA]</scope>
    <source>
        <strain evidence="9 10">DSM 105465</strain>
    </source>
</reference>
<dbReference type="PANTHER" id="PTHR23137">
    <property type="entry name" value="VESICLE TRANSPORT PROTEIN-RELATED"/>
    <property type="match status" value="1"/>
</dbReference>
<evidence type="ECO:0000256" key="2">
    <source>
        <dbReference type="ARBA" id="ARBA00022448"/>
    </source>
</evidence>
<dbReference type="OrthoDB" id="660759at2759"/>
<dbReference type="GO" id="GO:0000139">
    <property type="term" value="C:Golgi membrane"/>
    <property type="evidence" value="ECO:0007669"/>
    <property type="project" value="UniProtKB-SubCell"/>
</dbReference>
<evidence type="ECO:0000313" key="9">
    <source>
        <dbReference type="EMBL" id="TFY61872.1"/>
    </source>
</evidence>
<evidence type="ECO:0000256" key="6">
    <source>
        <dbReference type="ARBA" id="ARBA00023136"/>
    </source>
</evidence>
<gene>
    <name evidence="9" type="ORF">EVG20_g6894</name>
</gene>
<evidence type="ECO:0000256" key="3">
    <source>
        <dbReference type="ARBA" id="ARBA00022692"/>
    </source>
</evidence>
<accession>A0A4Y9YI95</accession>
<name>A0A4Y9YI95_9AGAM</name>
<sequence length="164" mass="17890">FLGCLAGAAVCFAVAFFTLPLLALRPAKFALSFSLGSLLVMFGFSVLIGPINHIKHLVSKERLPFSIAYLASLGLTLYFSLGVSPIPHLSPHQAPQLTRPGRASQATLVHRLPGRRDRASRHARIIHPRILPRRQPDAALRRLDGPAERRQSAARIAICCTTSI</sequence>
<dbReference type="GO" id="GO:0016192">
    <property type="term" value="P:vesicle-mediated transport"/>
    <property type="evidence" value="ECO:0007669"/>
    <property type="project" value="InterPro"/>
</dbReference>
<keyword evidence="3 8" id="KW-0812">Transmembrane</keyword>
<keyword evidence="10" id="KW-1185">Reference proteome</keyword>
<keyword evidence="4 8" id="KW-0653">Protein transport</keyword>
<keyword evidence="6 8" id="KW-0472">Membrane</keyword>
<dbReference type="InterPro" id="IPR007305">
    <property type="entry name" value="Vesicle_transpt_Got1/SFT2"/>
</dbReference>
<evidence type="ECO:0000313" key="10">
    <source>
        <dbReference type="Proteomes" id="UP000298327"/>
    </source>
</evidence>
<dbReference type="InterPro" id="IPR011691">
    <property type="entry name" value="Vesicle_transpt_SFT2"/>
</dbReference>
<feature type="non-terminal residue" evidence="9">
    <location>
        <position position="1"/>
    </location>
</feature>
<evidence type="ECO:0000256" key="7">
    <source>
        <dbReference type="ARBA" id="ARBA00025800"/>
    </source>
</evidence>
<dbReference type="Pfam" id="PF04178">
    <property type="entry name" value="Got1"/>
    <property type="match status" value="1"/>
</dbReference>